<gene>
    <name evidence="2" type="ORF">AVEN_187269_1</name>
</gene>
<feature type="region of interest" description="Disordered" evidence="1">
    <location>
        <begin position="1"/>
        <end position="23"/>
    </location>
</feature>
<dbReference type="Proteomes" id="UP000499080">
    <property type="component" value="Unassembled WGS sequence"/>
</dbReference>
<organism evidence="2 3">
    <name type="scientific">Araneus ventricosus</name>
    <name type="common">Orbweaver spider</name>
    <name type="synonym">Epeira ventricosa</name>
    <dbReference type="NCBI Taxonomy" id="182803"/>
    <lineage>
        <taxon>Eukaryota</taxon>
        <taxon>Metazoa</taxon>
        <taxon>Ecdysozoa</taxon>
        <taxon>Arthropoda</taxon>
        <taxon>Chelicerata</taxon>
        <taxon>Arachnida</taxon>
        <taxon>Araneae</taxon>
        <taxon>Araneomorphae</taxon>
        <taxon>Entelegynae</taxon>
        <taxon>Araneoidea</taxon>
        <taxon>Araneidae</taxon>
        <taxon>Araneus</taxon>
    </lineage>
</organism>
<proteinExistence type="predicted"/>
<feature type="region of interest" description="Disordered" evidence="1">
    <location>
        <begin position="206"/>
        <end position="225"/>
    </location>
</feature>
<reference evidence="2 3" key="1">
    <citation type="journal article" date="2019" name="Sci. Rep.">
        <title>Orb-weaving spider Araneus ventricosus genome elucidates the spidroin gene catalogue.</title>
        <authorList>
            <person name="Kono N."/>
            <person name="Nakamura H."/>
            <person name="Ohtoshi R."/>
            <person name="Moran D.A.P."/>
            <person name="Shinohara A."/>
            <person name="Yoshida Y."/>
            <person name="Fujiwara M."/>
            <person name="Mori M."/>
            <person name="Tomita M."/>
            <person name="Arakawa K."/>
        </authorList>
    </citation>
    <scope>NUCLEOTIDE SEQUENCE [LARGE SCALE GENOMIC DNA]</scope>
</reference>
<sequence>MTEDGRSRSFLSETSDSADSTRGTSWYAAVGSSRKHTEDYVRKYFSTPTTHAHQCGLITTHEDVIDKNQGYAQNCRAAITALRKQGNNKAVIESRIHELNNYEEKILNSEAMLRVTGPFPIKSCQTHHAVTNEVEMVDAARSVGKTSVTLYAKSQFSDFSPFPSPIKHLDNFITVPLHKAAKIRPIDPIPAIITANKFANLSETDKLSETENATPNEPTKTHVPSSNLKLSIDYNITLQEVCRQFPKMENKYTR</sequence>
<name>A0A4Y2KDX5_ARAVE</name>
<feature type="compositionally biased region" description="Polar residues" evidence="1">
    <location>
        <begin position="210"/>
        <end position="225"/>
    </location>
</feature>
<dbReference type="AlphaFoldDB" id="A0A4Y2KDX5"/>
<protein>
    <submittedName>
        <fullName evidence="2">Uncharacterized protein</fullName>
    </submittedName>
</protein>
<accession>A0A4Y2KDX5</accession>
<feature type="compositionally biased region" description="Polar residues" evidence="1">
    <location>
        <begin position="9"/>
        <end position="23"/>
    </location>
</feature>
<evidence type="ECO:0000313" key="2">
    <source>
        <dbReference type="EMBL" id="GBM99975.1"/>
    </source>
</evidence>
<comment type="caution">
    <text evidence="2">The sequence shown here is derived from an EMBL/GenBank/DDBJ whole genome shotgun (WGS) entry which is preliminary data.</text>
</comment>
<evidence type="ECO:0000256" key="1">
    <source>
        <dbReference type="SAM" id="MobiDB-lite"/>
    </source>
</evidence>
<dbReference type="EMBL" id="BGPR01004469">
    <property type="protein sequence ID" value="GBM99975.1"/>
    <property type="molecule type" value="Genomic_DNA"/>
</dbReference>
<evidence type="ECO:0000313" key="3">
    <source>
        <dbReference type="Proteomes" id="UP000499080"/>
    </source>
</evidence>
<keyword evidence="3" id="KW-1185">Reference proteome</keyword>